<gene>
    <name evidence="2" type="ORF">B0T20DRAFT_473364</name>
</gene>
<keyword evidence="3" id="KW-1185">Reference proteome</keyword>
<sequence>MVEYDPMFLQQPKNEGQATKVVKTRDARQGKKQKQKRVIRISAGTAALSATHAATSLQLLRGGKTNEGLERVMGASHTFFSWPSISQLMILNGPECFHGPFLCDTSTPSTRGLTASNLMAEMRRRVVGRFTGEKKTVGERPPHKATPGQRGLSEKAMANTCGSRQRRGKRVCGSPIACLAWRQACFVDEECDCVRSREEGS</sequence>
<proteinExistence type="predicted"/>
<feature type="region of interest" description="Disordered" evidence="1">
    <location>
        <begin position="135"/>
        <end position="156"/>
    </location>
</feature>
<dbReference type="EMBL" id="JAUTDP010000014">
    <property type="protein sequence ID" value="KAK3388983.1"/>
    <property type="molecule type" value="Genomic_DNA"/>
</dbReference>
<comment type="caution">
    <text evidence="2">The sequence shown here is derived from an EMBL/GenBank/DDBJ whole genome shotgun (WGS) entry which is preliminary data.</text>
</comment>
<protein>
    <submittedName>
        <fullName evidence="2">Uncharacterized protein</fullName>
    </submittedName>
</protein>
<accession>A0AAE0NWB1</accession>
<reference evidence="2" key="1">
    <citation type="journal article" date="2023" name="Mol. Phylogenet. Evol.">
        <title>Genome-scale phylogeny and comparative genomics of the fungal order Sordariales.</title>
        <authorList>
            <person name="Hensen N."/>
            <person name="Bonometti L."/>
            <person name="Westerberg I."/>
            <person name="Brannstrom I.O."/>
            <person name="Guillou S."/>
            <person name="Cros-Aarteil S."/>
            <person name="Calhoun S."/>
            <person name="Haridas S."/>
            <person name="Kuo A."/>
            <person name="Mondo S."/>
            <person name="Pangilinan J."/>
            <person name="Riley R."/>
            <person name="LaButti K."/>
            <person name="Andreopoulos B."/>
            <person name="Lipzen A."/>
            <person name="Chen C."/>
            <person name="Yan M."/>
            <person name="Daum C."/>
            <person name="Ng V."/>
            <person name="Clum A."/>
            <person name="Steindorff A."/>
            <person name="Ohm R.A."/>
            <person name="Martin F."/>
            <person name="Silar P."/>
            <person name="Natvig D.O."/>
            <person name="Lalanne C."/>
            <person name="Gautier V."/>
            <person name="Ament-Velasquez S.L."/>
            <person name="Kruys A."/>
            <person name="Hutchinson M.I."/>
            <person name="Powell A.J."/>
            <person name="Barry K."/>
            <person name="Miller A.N."/>
            <person name="Grigoriev I.V."/>
            <person name="Debuchy R."/>
            <person name="Gladieux P."/>
            <person name="Hiltunen Thoren M."/>
            <person name="Johannesson H."/>
        </authorList>
    </citation>
    <scope>NUCLEOTIDE SEQUENCE</scope>
    <source>
        <strain evidence="2">FGSC 1904</strain>
    </source>
</reference>
<dbReference type="Proteomes" id="UP001281003">
    <property type="component" value="Unassembled WGS sequence"/>
</dbReference>
<name>A0AAE0NWB1_SORBR</name>
<reference evidence="2" key="2">
    <citation type="submission" date="2023-07" db="EMBL/GenBank/DDBJ databases">
        <authorList>
            <consortium name="Lawrence Berkeley National Laboratory"/>
            <person name="Haridas S."/>
            <person name="Hensen N."/>
            <person name="Bonometti L."/>
            <person name="Westerberg I."/>
            <person name="Brannstrom I.O."/>
            <person name="Guillou S."/>
            <person name="Cros-Aarteil S."/>
            <person name="Calhoun S."/>
            <person name="Kuo A."/>
            <person name="Mondo S."/>
            <person name="Pangilinan J."/>
            <person name="Riley R."/>
            <person name="LaButti K."/>
            <person name="Andreopoulos B."/>
            <person name="Lipzen A."/>
            <person name="Chen C."/>
            <person name="Yanf M."/>
            <person name="Daum C."/>
            <person name="Ng V."/>
            <person name="Clum A."/>
            <person name="Steindorff A."/>
            <person name="Ohm R."/>
            <person name="Martin F."/>
            <person name="Silar P."/>
            <person name="Natvig D."/>
            <person name="Lalanne C."/>
            <person name="Gautier V."/>
            <person name="Ament-velasquez S.L."/>
            <person name="Kruys A."/>
            <person name="Hutchinson M.I."/>
            <person name="Powell A.J."/>
            <person name="Barry K."/>
            <person name="Miller A.N."/>
            <person name="Grigoriev I.V."/>
            <person name="Debuchy R."/>
            <person name="Gladieux P."/>
            <person name="Thoren M.H."/>
            <person name="Johannesson H."/>
        </authorList>
    </citation>
    <scope>NUCLEOTIDE SEQUENCE</scope>
    <source>
        <strain evidence="2">FGSC 1904</strain>
    </source>
</reference>
<evidence type="ECO:0000313" key="3">
    <source>
        <dbReference type="Proteomes" id="UP001281003"/>
    </source>
</evidence>
<dbReference type="AlphaFoldDB" id="A0AAE0NWB1"/>
<evidence type="ECO:0000313" key="2">
    <source>
        <dbReference type="EMBL" id="KAK3388983.1"/>
    </source>
</evidence>
<organism evidence="2 3">
    <name type="scientific">Sordaria brevicollis</name>
    <dbReference type="NCBI Taxonomy" id="83679"/>
    <lineage>
        <taxon>Eukaryota</taxon>
        <taxon>Fungi</taxon>
        <taxon>Dikarya</taxon>
        <taxon>Ascomycota</taxon>
        <taxon>Pezizomycotina</taxon>
        <taxon>Sordariomycetes</taxon>
        <taxon>Sordariomycetidae</taxon>
        <taxon>Sordariales</taxon>
        <taxon>Sordariaceae</taxon>
        <taxon>Sordaria</taxon>
    </lineage>
</organism>
<evidence type="ECO:0000256" key="1">
    <source>
        <dbReference type="SAM" id="MobiDB-lite"/>
    </source>
</evidence>